<keyword evidence="1" id="KW-1133">Transmembrane helix</keyword>
<proteinExistence type="evidence at transcript level"/>
<feature type="non-terminal residue" evidence="2">
    <location>
        <position position="1"/>
    </location>
</feature>
<feature type="transmembrane region" description="Helical" evidence="1">
    <location>
        <begin position="31"/>
        <end position="51"/>
    </location>
</feature>
<accession>G1K0Q3</accession>
<reference evidence="2" key="1">
    <citation type="journal article" date="2011" name="Insect Biochem. Mol. Biol.">
        <title>Transcriptome and gene expression profile of ovarian follicle tissue of the triatomine bug Rhodnius prolixus.</title>
        <authorList>
            <person name="Medeiros M.N."/>
            <person name="Logullo R."/>
            <person name="Ramos I.B."/>
            <person name="Sorgine M.H."/>
            <person name="Paiva-Silva G.O."/>
            <person name="Mesquita R.D."/>
            <person name="Machado E.A."/>
            <person name="Coutinho M.A."/>
            <person name="Masuda H."/>
            <person name="Capurro M.L."/>
            <person name="Ribeiro J.M."/>
            <person name="Cardoso Braz G.R."/>
            <person name="Oliveira P.L."/>
        </authorList>
    </citation>
    <scope>NUCLEOTIDE SEQUENCE</scope>
    <source>
        <tissue evidence="2">Ovary</tissue>
    </source>
</reference>
<dbReference type="AlphaFoldDB" id="G1K0Q3"/>
<evidence type="ECO:0000256" key="1">
    <source>
        <dbReference type="SAM" id="Phobius"/>
    </source>
</evidence>
<feature type="non-terminal residue" evidence="2">
    <location>
        <position position="101"/>
    </location>
</feature>
<name>G1K0Q3_RHOPR</name>
<sequence length="101" mass="11826">LLLLVFFYVFFLVFHVHTCHLFCVLLISPLLPLLLNKYAHFIYFPNVFIIIKKKKVVFLKKIIYFEKSVSVLKKKKKTPGKLFLGGKKKISFNSGFNFPKG</sequence>
<organism evidence="2">
    <name type="scientific">Rhodnius prolixus</name>
    <name type="common">Triatomid bug</name>
    <dbReference type="NCBI Taxonomy" id="13249"/>
    <lineage>
        <taxon>Eukaryota</taxon>
        <taxon>Metazoa</taxon>
        <taxon>Ecdysozoa</taxon>
        <taxon>Arthropoda</taxon>
        <taxon>Hexapoda</taxon>
        <taxon>Insecta</taxon>
        <taxon>Pterygota</taxon>
        <taxon>Neoptera</taxon>
        <taxon>Paraneoptera</taxon>
        <taxon>Hemiptera</taxon>
        <taxon>Heteroptera</taxon>
        <taxon>Panheteroptera</taxon>
        <taxon>Cimicomorpha</taxon>
        <taxon>Reduviidae</taxon>
        <taxon>Triatominae</taxon>
        <taxon>Rhodnius</taxon>
    </lineage>
</organism>
<evidence type="ECO:0000313" key="2">
    <source>
        <dbReference type="EMBL" id="AEL79364.1"/>
    </source>
</evidence>
<keyword evidence="1" id="KW-0812">Transmembrane</keyword>
<dbReference type="EMBL" id="JO495135">
    <property type="protein sequence ID" value="AEL79364.1"/>
    <property type="molecule type" value="mRNA"/>
</dbReference>
<protein>
    <submittedName>
        <fullName evidence="2">Uncharacterized protein</fullName>
    </submittedName>
</protein>
<keyword evidence="1" id="KW-0472">Membrane</keyword>